<feature type="transmembrane region" description="Helical" evidence="6">
    <location>
        <begin position="170"/>
        <end position="188"/>
    </location>
</feature>
<evidence type="ECO:0000256" key="4">
    <source>
        <dbReference type="ARBA" id="ARBA00022989"/>
    </source>
</evidence>
<dbReference type="AlphaFoldDB" id="A0AAV9C951"/>
<comment type="similarity">
    <text evidence="2">Belongs to the plant DMP1 protein family.</text>
</comment>
<evidence type="ECO:0000256" key="2">
    <source>
        <dbReference type="ARBA" id="ARBA00008707"/>
    </source>
</evidence>
<keyword evidence="5 6" id="KW-0472">Membrane</keyword>
<sequence length="202" mass="21677">MKIKVDSPQEELPLLASEAAVADATPMQKAINQTFKSTAHLSNLLPTGTVMAFRLLSPLFTNGGDCDPAYRAMTASLVALCGLSCFLLCFTDSFRDEEGKVRYGFATLKGLWVIDGPVGASVKGEEYKLRPIDFAHALASLMVFAAVALLDGDTTRCFYPVLSEGVKEVLSVMPVGIGVVCSMFFVAFPTTRHGIGFPLSLK</sequence>
<comment type="subcellular location">
    <subcellularLocation>
        <location evidence="1">Membrane</location>
        <topology evidence="1">Multi-pass membrane protein</topology>
    </subcellularLocation>
</comment>
<evidence type="ECO:0000256" key="5">
    <source>
        <dbReference type="ARBA" id="ARBA00023136"/>
    </source>
</evidence>
<evidence type="ECO:0000256" key="3">
    <source>
        <dbReference type="ARBA" id="ARBA00022692"/>
    </source>
</evidence>
<reference evidence="7" key="1">
    <citation type="journal article" date="2023" name="Nat. Commun.">
        <title>Diploid and tetraploid genomes of Acorus and the evolution of monocots.</title>
        <authorList>
            <person name="Ma L."/>
            <person name="Liu K.W."/>
            <person name="Li Z."/>
            <person name="Hsiao Y.Y."/>
            <person name="Qi Y."/>
            <person name="Fu T."/>
            <person name="Tang G.D."/>
            <person name="Zhang D."/>
            <person name="Sun W.H."/>
            <person name="Liu D.K."/>
            <person name="Li Y."/>
            <person name="Chen G.Z."/>
            <person name="Liu X.D."/>
            <person name="Liao X.Y."/>
            <person name="Jiang Y.T."/>
            <person name="Yu X."/>
            <person name="Hao Y."/>
            <person name="Huang J."/>
            <person name="Zhao X.W."/>
            <person name="Ke S."/>
            <person name="Chen Y.Y."/>
            <person name="Wu W.L."/>
            <person name="Hsu J.L."/>
            <person name="Lin Y.F."/>
            <person name="Huang M.D."/>
            <person name="Li C.Y."/>
            <person name="Huang L."/>
            <person name="Wang Z.W."/>
            <person name="Zhao X."/>
            <person name="Zhong W.Y."/>
            <person name="Peng D.H."/>
            <person name="Ahmad S."/>
            <person name="Lan S."/>
            <person name="Zhang J.S."/>
            <person name="Tsai W.C."/>
            <person name="Van de Peer Y."/>
            <person name="Liu Z.J."/>
        </authorList>
    </citation>
    <scope>NUCLEOTIDE SEQUENCE</scope>
    <source>
        <strain evidence="7">CP</strain>
    </source>
</reference>
<dbReference type="PANTHER" id="PTHR31621:SF0">
    <property type="entry name" value="PROTEIN DMP6"/>
    <property type="match status" value="1"/>
</dbReference>
<protein>
    <submittedName>
        <fullName evidence="7">Uncharacterized protein</fullName>
    </submittedName>
</protein>
<name>A0AAV9C951_ACOCL</name>
<evidence type="ECO:0000313" key="7">
    <source>
        <dbReference type="EMBL" id="KAK1285287.1"/>
    </source>
</evidence>
<evidence type="ECO:0000313" key="8">
    <source>
        <dbReference type="Proteomes" id="UP001180020"/>
    </source>
</evidence>
<keyword evidence="8" id="KW-1185">Reference proteome</keyword>
<comment type="caution">
    <text evidence="7">The sequence shown here is derived from an EMBL/GenBank/DDBJ whole genome shotgun (WGS) entry which is preliminary data.</text>
</comment>
<dbReference type="Proteomes" id="UP001180020">
    <property type="component" value="Unassembled WGS sequence"/>
</dbReference>
<evidence type="ECO:0000256" key="1">
    <source>
        <dbReference type="ARBA" id="ARBA00004141"/>
    </source>
</evidence>
<reference evidence="7" key="2">
    <citation type="submission" date="2023-06" db="EMBL/GenBank/DDBJ databases">
        <authorList>
            <person name="Ma L."/>
            <person name="Liu K.-W."/>
            <person name="Li Z."/>
            <person name="Hsiao Y.-Y."/>
            <person name="Qi Y."/>
            <person name="Fu T."/>
            <person name="Tang G."/>
            <person name="Zhang D."/>
            <person name="Sun W.-H."/>
            <person name="Liu D.-K."/>
            <person name="Li Y."/>
            <person name="Chen G.-Z."/>
            <person name="Liu X.-D."/>
            <person name="Liao X.-Y."/>
            <person name="Jiang Y.-T."/>
            <person name="Yu X."/>
            <person name="Hao Y."/>
            <person name="Huang J."/>
            <person name="Zhao X.-W."/>
            <person name="Ke S."/>
            <person name="Chen Y.-Y."/>
            <person name="Wu W.-L."/>
            <person name="Hsu J.-L."/>
            <person name="Lin Y.-F."/>
            <person name="Huang M.-D."/>
            <person name="Li C.-Y."/>
            <person name="Huang L."/>
            <person name="Wang Z.-W."/>
            <person name="Zhao X."/>
            <person name="Zhong W.-Y."/>
            <person name="Peng D.-H."/>
            <person name="Ahmad S."/>
            <person name="Lan S."/>
            <person name="Zhang J.-S."/>
            <person name="Tsai W.-C."/>
            <person name="Van De Peer Y."/>
            <person name="Liu Z.-J."/>
        </authorList>
    </citation>
    <scope>NUCLEOTIDE SEQUENCE</scope>
    <source>
        <strain evidence="7">CP</strain>
        <tissue evidence="7">Leaves</tissue>
    </source>
</reference>
<feature type="transmembrane region" description="Helical" evidence="6">
    <location>
        <begin position="69"/>
        <end position="90"/>
    </location>
</feature>
<dbReference type="GO" id="GO:0005737">
    <property type="term" value="C:cytoplasm"/>
    <property type="evidence" value="ECO:0007669"/>
    <property type="project" value="UniProtKB-ARBA"/>
</dbReference>
<proteinExistence type="inferred from homology"/>
<organism evidence="7 8">
    <name type="scientific">Acorus calamus</name>
    <name type="common">Sweet flag</name>
    <dbReference type="NCBI Taxonomy" id="4465"/>
    <lineage>
        <taxon>Eukaryota</taxon>
        <taxon>Viridiplantae</taxon>
        <taxon>Streptophyta</taxon>
        <taxon>Embryophyta</taxon>
        <taxon>Tracheophyta</taxon>
        <taxon>Spermatophyta</taxon>
        <taxon>Magnoliopsida</taxon>
        <taxon>Liliopsida</taxon>
        <taxon>Acoraceae</taxon>
        <taxon>Acorus</taxon>
    </lineage>
</organism>
<feature type="transmembrane region" description="Helical" evidence="6">
    <location>
        <begin position="132"/>
        <end position="150"/>
    </location>
</feature>
<dbReference type="InterPro" id="IPR007770">
    <property type="entry name" value="DMP"/>
</dbReference>
<accession>A0AAV9C951</accession>
<evidence type="ECO:0000256" key="6">
    <source>
        <dbReference type="SAM" id="Phobius"/>
    </source>
</evidence>
<dbReference type="Pfam" id="PF05078">
    <property type="entry name" value="DUF679"/>
    <property type="match status" value="1"/>
</dbReference>
<dbReference type="PANTHER" id="PTHR31621">
    <property type="entry name" value="PROTEIN DMP3"/>
    <property type="match status" value="1"/>
</dbReference>
<keyword evidence="4 6" id="KW-1133">Transmembrane helix</keyword>
<gene>
    <name evidence="7" type="ORF">QJS10_CPB20g01882</name>
</gene>
<dbReference type="GO" id="GO:0016020">
    <property type="term" value="C:membrane"/>
    <property type="evidence" value="ECO:0007669"/>
    <property type="project" value="UniProtKB-SubCell"/>
</dbReference>
<keyword evidence="3 6" id="KW-0812">Transmembrane</keyword>
<dbReference type="EMBL" id="JAUJYO010000020">
    <property type="protein sequence ID" value="KAK1285287.1"/>
    <property type="molecule type" value="Genomic_DNA"/>
</dbReference>
<dbReference type="GO" id="GO:0010256">
    <property type="term" value="P:endomembrane system organization"/>
    <property type="evidence" value="ECO:0007669"/>
    <property type="project" value="TreeGrafter"/>
</dbReference>